<dbReference type="PROSITE" id="PS00507">
    <property type="entry name" value="NI_HGENASE_L_1"/>
    <property type="match status" value="1"/>
</dbReference>
<dbReference type="Proteomes" id="UP000182584">
    <property type="component" value="Unassembled WGS sequence"/>
</dbReference>
<dbReference type="Gene3D" id="1.10.645.10">
    <property type="entry name" value="Cytochrome-c3 Hydrogenase, chain B"/>
    <property type="match status" value="1"/>
</dbReference>
<dbReference type="Pfam" id="PF00346">
    <property type="entry name" value="Complex1_49kDa"/>
    <property type="match status" value="2"/>
</dbReference>
<gene>
    <name evidence="4" type="ORF">SAMN04487884_11962</name>
</gene>
<evidence type="ECO:0000313" key="4">
    <source>
        <dbReference type="EMBL" id="SES11852.1"/>
    </source>
</evidence>
<proteinExistence type="predicted"/>
<feature type="domain" description="NADH-quinone oxidoreductase subunit D" evidence="3">
    <location>
        <begin position="120"/>
        <end position="282"/>
    </location>
</feature>
<dbReference type="InterPro" id="IPR052197">
    <property type="entry name" value="ComplexI_49kDa-like"/>
</dbReference>
<dbReference type="AlphaFoldDB" id="A0A1H9UR31"/>
<feature type="binding site" evidence="2">
    <location>
        <position position="320"/>
    </location>
    <ligand>
        <name>Mg(2+)</name>
        <dbReference type="ChEBI" id="CHEBI:18420"/>
    </ligand>
</feature>
<dbReference type="InterPro" id="IPR001501">
    <property type="entry name" value="Ni-dep_hyd_lsu"/>
</dbReference>
<dbReference type="OrthoDB" id="9801496at2"/>
<evidence type="ECO:0000256" key="2">
    <source>
        <dbReference type="PIRSR" id="PIRSR601501-1"/>
    </source>
</evidence>
<feature type="binding site" evidence="2">
    <location>
        <position position="356"/>
    </location>
    <ligand>
        <name>Fe cation</name>
        <dbReference type="ChEBI" id="CHEBI:24875"/>
    </ligand>
</feature>
<feature type="binding site" evidence="2">
    <location>
        <position position="68"/>
    </location>
    <ligand>
        <name>Fe cation</name>
        <dbReference type="ChEBI" id="CHEBI:24875"/>
    </ligand>
</feature>
<dbReference type="eggNOG" id="COG3261">
    <property type="taxonomic scope" value="Bacteria"/>
</dbReference>
<organism evidence="4 5">
    <name type="scientific">Butyrivibrio fibrisolvens</name>
    <dbReference type="NCBI Taxonomy" id="831"/>
    <lineage>
        <taxon>Bacteria</taxon>
        <taxon>Bacillati</taxon>
        <taxon>Bacillota</taxon>
        <taxon>Clostridia</taxon>
        <taxon>Lachnospirales</taxon>
        <taxon>Lachnospiraceae</taxon>
        <taxon>Butyrivibrio</taxon>
    </lineage>
</organism>
<evidence type="ECO:0000256" key="1">
    <source>
        <dbReference type="ARBA" id="ARBA00023002"/>
    </source>
</evidence>
<feature type="binding site" evidence="2">
    <location>
        <position position="353"/>
    </location>
    <ligand>
        <name>Ni(2+)</name>
        <dbReference type="ChEBI" id="CHEBI:49786"/>
    </ligand>
</feature>
<dbReference type="GO" id="GO:0016651">
    <property type="term" value="F:oxidoreductase activity, acting on NAD(P)H"/>
    <property type="evidence" value="ECO:0007669"/>
    <property type="project" value="InterPro"/>
</dbReference>
<feature type="binding site" evidence="2">
    <location>
        <position position="46"/>
    </location>
    <ligand>
        <name>Mg(2+)</name>
        <dbReference type="ChEBI" id="CHEBI:18420"/>
    </ligand>
</feature>
<feature type="domain" description="NADH-quinone oxidoreductase subunit D" evidence="3">
    <location>
        <begin position="283"/>
        <end position="359"/>
    </location>
</feature>
<comment type="cofactor">
    <cofactor evidence="2">
        <name>Ni(2+)</name>
        <dbReference type="ChEBI" id="CHEBI:49786"/>
    </cofactor>
</comment>
<comment type="cofactor">
    <cofactor evidence="2">
        <name>Fe cation</name>
        <dbReference type="ChEBI" id="CHEBI:24875"/>
    </cofactor>
</comment>
<feature type="binding site" evidence="2">
    <location>
        <position position="68"/>
    </location>
    <ligand>
        <name>Ni(2+)</name>
        <dbReference type="ChEBI" id="CHEBI:49786"/>
    </ligand>
</feature>
<dbReference type="GO" id="GO:0016151">
    <property type="term" value="F:nickel cation binding"/>
    <property type="evidence" value="ECO:0007669"/>
    <property type="project" value="InterPro"/>
</dbReference>
<dbReference type="SUPFAM" id="SSF56762">
    <property type="entry name" value="HydB/Nqo4-like"/>
    <property type="match status" value="1"/>
</dbReference>
<accession>A0A1H9UR31</accession>
<dbReference type="InterPro" id="IPR001135">
    <property type="entry name" value="NADH_Q_OxRdtase_suD"/>
</dbReference>
<dbReference type="InterPro" id="IPR018194">
    <property type="entry name" value="Ni-dep_hyd_lsu_Ni_BS"/>
</dbReference>
<dbReference type="Pfam" id="PF00374">
    <property type="entry name" value="NiFeSe_Hases"/>
    <property type="match status" value="1"/>
</dbReference>
<dbReference type="PANTHER" id="PTHR43485">
    <property type="entry name" value="HYDROGENASE-4 COMPONENT G"/>
    <property type="match status" value="1"/>
</dbReference>
<feature type="binding site" evidence="2">
    <location>
        <position position="65"/>
    </location>
    <ligand>
        <name>Ni(2+)</name>
        <dbReference type="ChEBI" id="CHEBI:49786"/>
    </ligand>
</feature>
<keyword evidence="2" id="KW-0533">Nickel</keyword>
<evidence type="ECO:0000259" key="3">
    <source>
        <dbReference type="Pfam" id="PF00346"/>
    </source>
</evidence>
<name>A0A1H9UR31_BUTFI</name>
<dbReference type="GO" id="GO:0048038">
    <property type="term" value="F:quinone binding"/>
    <property type="evidence" value="ECO:0007669"/>
    <property type="project" value="InterPro"/>
</dbReference>
<dbReference type="InterPro" id="IPR029014">
    <property type="entry name" value="NiFe-Hase_large"/>
</dbReference>
<dbReference type="GO" id="GO:0051287">
    <property type="term" value="F:NAD binding"/>
    <property type="evidence" value="ECO:0007669"/>
    <property type="project" value="InterPro"/>
</dbReference>
<evidence type="ECO:0000313" key="5">
    <source>
        <dbReference type="Proteomes" id="UP000182584"/>
    </source>
</evidence>
<reference evidence="4 5" key="1">
    <citation type="submission" date="2016-10" db="EMBL/GenBank/DDBJ databases">
        <authorList>
            <person name="de Groot N.N."/>
        </authorList>
    </citation>
    <scope>NUCLEOTIDE SEQUENCE [LARGE SCALE GENOMIC DNA]</scope>
    <source>
        <strain evidence="4 5">AR40</strain>
    </source>
</reference>
<keyword evidence="2" id="KW-0479">Metal-binding</keyword>
<sequence length="359" mass="40434">MGKKSVVPFGPQHPVLPEPLHLDLVIEDEVVEEAIPNIGFIHRGLEGLAEKKDFNEMMYIAERTCGICSFGHGLGYVEAVEHIMNVEVPTRAKYLRTIWSELERLHSHLLWLGLAADAFGFESLFYEAWRIREKILDIHEMTCGGRLIFSVNKVGGVLRDINADQQKFILDQMNVVEKEIKNIAKVFLNDYSVQSRSKGVGVLTTQRAHDLGAVGPFARACGIKNDIRLTGYCAYGDLDFEPIVSNDCDCYARLEVRINELFQSIDLIRQAFAKIPEGELETKVIGFPKGEYFMRIEQPRGEAIYYVKGNGTKILDRMRIRTPTFANIAPLCEMLKGADYSDVGPLVVSIDPCISCTER</sequence>
<keyword evidence="1" id="KW-0560">Oxidoreductase</keyword>
<dbReference type="EMBL" id="FOGJ01000019">
    <property type="protein sequence ID" value="SES11852.1"/>
    <property type="molecule type" value="Genomic_DNA"/>
</dbReference>
<keyword evidence="2" id="KW-0460">Magnesium</keyword>
<dbReference type="GO" id="GO:0008901">
    <property type="term" value="F:ferredoxin hydrogenase activity"/>
    <property type="evidence" value="ECO:0007669"/>
    <property type="project" value="InterPro"/>
</dbReference>
<protein>
    <submittedName>
        <fullName evidence="4">Ech hydrogenase subunit E</fullName>
    </submittedName>
</protein>
<dbReference type="PANTHER" id="PTHR43485:SF1">
    <property type="entry name" value="FORMATE HYDROGENLYASE SUBUNIT 5-RELATED"/>
    <property type="match status" value="1"/>
</dbReference>
<dbReference type="RefSeq" id="WP_074757201.1">
    <property type="nucleotide sequence ID" value="NZ_FOGJ01000019.1"/>
</dbReference>
<keyword evidence="2" id="KW-0408">Iron</keyword>